<evidence type="ECO:0000256" key="1">
    <source>
        <dbReference type="ARBA" id="ARBA00005406"/>
    </source>
</evidence>
<keyword evidence="6" id="KW-0732">Signal</keyword>
<evidence type="ECO:0000256" key="4">
    <source>
        <dbReference type="ARBA" id="ARBA00023027"/>
    </source>
</evidence>
<comment type="caution">
    <text evidence="7">The sequence shown here is derived from an EMBL/GenBank/DDBJ whole genome shotgun (WGS) entry which is preliminary data.</text>
</comment>
<organism evidence="7 8">
    <name type="scientific">Holothuria leucospilota</name>
    <name type="common">Black long sea cucumber</name>
    <name type="synonym">Mertensiothuria leucospilota</name>
    <dbReference type="NCBI Taxonomy" id="206669"/>
    <lineage>
        <taxon>Eukaryota</taxon>
        <taxon>Metazoa</taxon>
        <taxon>Echinodermata</taxon>
        <taxon>Eleutherozoa</taxon>
        <taxon>Echinozoa</taxon>
        <taxon>Holothuroidea</taxon>
        <taxon>Aspidochirotacea</taxon>
        <taxon>Aspidochirotida</taxon>
        <taxon>Holothuriidae</taxon>
        <taxon>Holothuria</taxon>
    </lineage>
</organism>
<dbReference type="PANTHER" id="PTHR10912:SF7">
    <property type="entry name" value="ADP-RIBOSYL CYCLASE_CYCLIC ADP-RIBOSE HYDROLASE"/>
    <property type="match status" value="1"/>
</dbReference>
<evidence type="ECO:0000256" key="3">
    <source>
        <dbReference type="ARBA" id="ARBA00022801"/>
    </source>
</evidence>
<dbReference type="Gene3D" id="1.20.82.10">
    <property type="entry name" value="ADP Ribosyl Cyclase, Chain A, domain 1"/>
    <property type="match status" value="1"/>
</dbReference>
<gene>
    <name evidence="7" type="ORF">HOLleu_35994</name>
</gene>
<dbReference type="GO" id="GO:0005886">
    <property type="term" value="C:plasma membrane"/>
    <property type="evidence" value="ECO:0007669"/>
    <property type="project" value="TreeGrafter"/>
</dbReference>
<dbReference type="InterPro" id="IPR003193">
    <property type="entry name" value="ADP-ribosyl_cyclase"/>
</dbReference>
<dbReference type="EMBL" id="JAIZAY010000019">
    <property type="protein sequence ID" value="KAJ8023530.1"/>
    <property type="molecule type" value="Genomic_DNA"/>
</dbReference>
<proteinExistence type="inferred from homology"/>
<dbReference type="GO" id="GO:0016740">
    <property type="term" value="F:transferase activity"/>
    <property type="evidence" value="ECO:0007669"/>
    <property type="project" value="UniProtKB-KW"/>
</dbReference>
<keyword evidence="8" id="KW-1185">Reference proteome</keyword>
<dbReference type="Gene3D" id="3.40.50.720">
    <property type="entry name" value="NAD(P)-binding Rossmann-like Domain"/>
    <property type="match status" value="1"/>
</dbReference>
<evidence type="ECO:0000256" key="6">
    <source>
        <dbReference type="SAM" id="SignalP"/>
    </source>
</evidence>
<dbReference type="SUPFAM" id="SSF52309">
    <property type="entry name" value="N-(deoxy)ribosyltransferase-like"/>
    <property type="match status" value="1"/>
</dbReference>
<reference evidence="7" key="1">
    <citation type="submission" date="2021-10" db="EMBL/GenBank/DDBJ databases">
        <title>Tropical sea cucumber genome reveals ecological adaptation and Cuvierian tubules defense mechanism.</title>
        <authorList>
            <person name="Chen T."/>
        </authorList>
    </citation>
    <scope>NUCLEOTIDE SEQUENCE</scope>
    <source>
        <strain evidence="7">Nanhai2018</strain>
        <tissue evidence="7">Muscle</tissue>
    </source>
</reference>
<dbReference type="GO" id="GO:0016849">
    <property type="term" value="F:phosphorus-oxygen lyase activity"/>
    <property type="evidence" value="ECO:0007669"/>
    <property type="project" value="TreeGrafter"/>
</dbReference>
<accession>A0A9Q0YJ60</accession>
<dbReference type="PANTHER" id="PTHR10912">
    <property type="entry name" value="ADP-RIBOSYL CYCLASE"/>
    <property type="match status" value="1"/>
</dbReference>
<dbReference type="GO" id="GO:0061809">
    <property type="term" value="F:NAD+ nucleosidase activity, cyclic ADP-ribose generating"/>
    <property type="evidence" value="ECO:0007669"/>
    <property type="project" value="InterPro"/>
</dbReference>
<feature type="signal peptide" evidence="6">
    <location>
        <begin position="1"/>
        <end position="28"/>
    </location>
</feature>
<sequence>MASRNHNSYSTQLLQLFLSFMLAEVIISSNVAEEEILSKETFFERCRTASPGLRTGLTCEQLWAIFQRVFECPSSDCTPITDDSAYKEFVEQIPPTTPANRTLFYSGGTKVAAYNIGKKCIDKLTIQMTFLGQLFDDLKWCCVRNGSVDTQCSADDSCTSVTLNKFWTQASELFAKNATMHTAVILNGSGSAPPYREDSIFTTTEVPSLTSSVISMTAILVYENDQVKKRWTCSSPDSRLPDLHVALARKNIQYNCTDDYWYSSEQCSSANSLSMAIWMLPLILVIQKIIST</sequence>
<dbReference type="Pfam" id="PF02267">
    <property type="entry name" value="Rib_hydrolayse"/>
    <property type="match status" value="1"/>
</dbReference>
<evidence type="ECO:0000313" key="7">
    <source>
        <dbReference type="EMBL" id="KAJ8023530.1"/>
    </source>
</evidence>
<dbReference type="OrthoDB" id="10028716at2759"/>
<comment type="similarity">
    <text evidence="1">Belongs to the ADP-ribosyl cyclase family.</text>
</comment>
<keyword evidence="4" id="KW-0520">NAD</keyword>
<keyword evidence="3 7" id="KW-0378">Hydrolase</keyword>
<protein>
    <submittedName>
        <fullName evidence="7">ADP-ribosyl cyclase/cyclic ADP-ribose hydrolase</fullName>
    </submittedName>
</protein>
<dbReference type="AlphaFoldDB" id="A0A9Q0YJ60"/>
<evidence type="ECO:0000313" key="8">
    <source>
        <dbReference type="Proteomes" id="UP001152320"/>
    </source>
</evidence>
<keyword evidence="2" id="KW-0808">Transferase</keyword>
<keyword evidence="5" id="KW-1015">Disulfide bond</keyword>
<evidence type="ECO:0000256" key="2">
    <source>
        <dbReference type="ARBA" id="ARBA00022679"/>
    </source>
</evidence>
<feature type="chain" id="PRO_5040488706" evidence="6">
    <location>
        <begin position="29"/>
        <end position="292"/>
    </location>
</feature>
<evidence type="ECO:0000256" key="5">
    <source>
        <dbReference type="ARBA" id="ARBA00023157"/>
    </source>
</evidence>
<name>A0A9Q0YJ60_HOLLE</name>
<dbReference type="Proteomes" id="UP001152320">
    <property type="component" value="Chromosome 19"/>
</dbReference>